<dbReference type="OrthoDB" id="6612291at2759"/>
<gene>
    <name evidence="9" type="ORF">POLS_LOCUS3024</name>
</gene>
<feature type="transmembrane region" description="Helical" evidence="7">
    <location>
        <begin position="106"/>
        <end position="127"/>
    </location>
</feature>
<keyword evidence="6 7" id="KW-0472">Membrane</keyword>
<comment type="similarity">
    <text evidence="2">Belongs to the major facilitator superfamily. Sugar transporter (TC 2.A.1.1) family.</text>
</comment>
<reference evidence="9" key="1">
    <citation type="submission" date="2021-07" db="EMBL/GenBank/DDBJ databases">
        <authorList>
            <person name="Branca A.L. A."/>
        </authorList>
    </citation>
    <scope>NUCLEOTIDE SEQUENCE</scope>
</reference>
<dbReference type="InterPro" id="IPR020846">
    <property type="entry name" value="MFS_dom"/>
</dbReference>
<feature type="transmembrane region" description="Helical" evidence="7">
    <location>
        <begin position="699"/>
        <end position="719"/>
    </location>
</feature>
<feature type="transmembrane region" description="Helical" evidence="7">
    <location>
        <begin position="778"/>
        <end position="802"/>
    </location>
</feature>
<keyword evidence="4 7" id="KW-0812">Transmembrane</keyword>
<evidence type="ECO:0000256" key="1">
    <source>
        <dbReference type="ARBA" id="ARBA00004141"/>
    </source>
</evidence>
<dbReference type="InterPro" id="IPR003663">
    <property type="entry name" value="Sugar/inositol_transpt"/>
</dbReference>
<comment type="subcellular location">
    <subcellularLocation>
        <location evidence="1">Membrane</location>
        <topology evidence="1">Multi-pass membrane protein</topology>
    </subcellularLocation>
</comment>
<dbReference type="InterPro" id="IPR005829">
    <property type="entry name" value="Sugar_transporter_CS"/>
</dbReference>
<dbReference type="Gene3D" id="1.20.1250.20">
    <property type="entry name" value="MFS general substrate transporter like domains"/>
    <property type="match status" value="2"/>
</dbReference>
<dbReference type="GO" id="GO:0005351">
    <property type="term" value="F:carbohydrate:proton symporter activity"/>
    <property type="evidence" value="ECO:0007669"/>
    <property type="project" value="TreeGrafter"/>
</dbReference>
<dbReference type="SUPFAM" id="SSF103473">
    <property type="entry name" value="MFS general substrate transporter"/>
    <property type="match status" value="2"/>
</dbReference>
<evidence type="ECO:0000256" key="7">
    <source>
        <dbReference type="SAM" id="Phobius"/>
    </source>
</evidence>
<dbReference type="Pfam" id="PF00083">
    <property type="entry name" value="Sugar_tr"/>
    <property type="match status" value="2"/>
</dbReference>
<comment type="caution">
    <text evidence="9">The sequence shown here is derived from an EMBL/GenBank/DDBJ whole genome shotgun (WGS) entry which is preliminary data.</text>
</comment>
<dbReference type="Proteomes" id="UP001153618">
    <property type="component" value="Unassembled WGS sequence"/>
</dbReference>
<evidence type="ECO:0000256" key="4">
    <source>
        <dbReference type="ARBA" id="ARBA00022692"/>
    </source>
</evidence>
<dbReference type="PANTHER" id="PTHR48022">
    <property type="entry name" value="PLASTIDIC GLUCOSE TRANSPORTER 4"/>
    <property type="match status" value="1"/>
</dbReference>
<accession>A0A9W4HK99</accession>
<feature type="transmembrane region" description="Helical" evidence="7">
    <location>
        <begin position="445"/>
        <end position="465"/>
    </location>
</feature>
<feature type="transmembrane region" description="Helical" evidence="7">
    <location>
        <begin position="602"/>
        <end position="620"/>
    </location>
</feature>
<feature type="transmembrane region" description="Helical" evidence="7">
    <location>
        <begin position="378"/>
        <end position="399"/>
    </location>
</feature>
<evidence type="ECO:0000256" key="5">
    <source>
        <dbReference type="ARBA" id="ARBA00022989"/>
    </source>
</evidence>
<feature type="transmembrane region" description="Helical" evidence="7">
    <location>
        <begin position="62"/>
        <end position="86"/>
    </location>
</feature>
<feature type="domain" description="Major facilitator superfamily (MFS) profile" evidence="8">
    <location>
        <begin position="59"/>
        <end position="499"/>
    </location>
</feature>
<dbReference type="PROSITE" id="PS50850">
    <property type="entry name" value="MFS"/>
    <property type="match status" value="2"/>
</dbReference>
<organism evidence="9 10">
    <name type="scientific">Penicillium olsonii</name>
    <dbReference type="NCBI Taxonomy" id="99116"/>
    <lineage>
        <taxon>Eukaryota</taxon>
        <taxon>Fungi</taxon>
        <taxon>Dikarya</taxon>
        <taxon>Ascomycota</taxon>
        <taxon>Pezizomycotina</taxon>
        <taxon>Eurotiomycetes</taxon>
        <taxon>Eurotiomycetidae</taxon>
        <taxon>Eurotiales</taxon>
        <taxon>Aspergillaceae</taxon>
        <taxon>Penicillium</taxon>
    </lineage>
</organism>
<dbReference type="GO" id="GO:0016020">
    <property type="term" value="C:membrane"/>
    <property type="evidence" value="ECO:0007669"/>
    <property type="project" value="UniProtKB-SubCell"/>
</dbReference>
<feature type="transmembrane region" description="Helical" evidence="7">
    <location>
        <begin position="944"/>
        <end position="963"/>
    </location>
</feature>
<evidence type="ECO:0000256" key="3">
    <source>
        <dbReference type="ARBA" id="ARBA00022448"/>
    </source>
</evidence>
<evidence type="ECO:0000313" key="10">
    <source>
        <dbReference type="Proteomes" id="UP001153618"/>
    </source>
</evidence>
<feature type="transmembrane region" description="Helical" evidence="7">
    <location>
        <begin position="626"/>
        <end position="647"/>
    </location>
</feature>
<keyword evidence="5 7" id="KW-1133">Transmembrane helix</keyword>
<evidence type="ECO:0000256" key="2">
    <source>
        <dbReference type="ARBA" id="ARBA00010992"/>
    </source>
</evidence>
<feature type="transmembrane region" description="Helical" evidence="7">
    <location>
        <begin position="877"/>
        <end position="898"/>
    </location>
</feature>
<evidence type="ECO:0000256" key="6">
    <source>
        <dbReference type="ARBA" id="ARBA00023136"/>
    </source>
</evidence>
<sequence length="1002" mass="109666">MTDLKSSSSHVEWGVDEPRFLQSDQELGLIDTVKTHWRSLLICKIYSFFADDSRLTSPSGSLSFSSGAMFGCDTIINSASMAMPAFMMYFGDTNASGLYLPSSWTALWTSMSALAQALSAAGTGVLADRIGRKWAGILAGLIAIAGASVQYTAETRGALLGGKIVGGLGIGMAMASGMTYASEIVPPSLVPAVQQAMVVFILIMQAVAMGVIRIFVPDMAEKAFRTVFAIQWAVGGLVTIAYAIAPESPVYCIMNKKQDGAKKLFNWLYPDETDRQERYGHLLKTIEEENSQREENQANYIECFQGVNLKRTFTMMFLFGLVNLGGAPFLSQSIYFLISVGLPSVHVFDISIGGFGLAIVLIVASGFALKNVRRRNTLFWGCVVNFLFNLIVGALYYAHGTGPKWGIAILMNVLISLQASLMQAPGWSIAAEISSYRLRAKSMSLGMMAQTFTTWLITFIVPYMYNVDSGNLGARTGLVFAGASVLLIWGAWSIVPDTTGLSTEDIDELYEARVPARQFAKQKRALQSEINPATILKGIDGGIVRSLVGLPVFKETFGYYHNGKYIIAAQWLSAFGYANLLGAIVGALCSGMVYERLGPRRMTGCCCVLSIAFIFIQFFSHTPAQLFVGELVNGCVIAFYPICASAYVGEVTPLVLRGFAATMTNLAFSIGSLIASGILKGTETMDNQWSYKIPIATQWALPCIMLALVVFCPDPPYWLCRKGRHEEAAASLRRLATPAVDVSLKLAHIKETLRLEESYQGEEPTYLDCFRGTNFRRLMVCVMAYDMQAFAGNVFFLTYAVHFMELAGLDASDAFSMNIGLTALGLLGTCISWFLLSYVGRRTMYLFGCTTLAVVQFIIGAVDLAPRQSSTTWAQCGLMLVCTFVYDLSLGPFCYVLLAEVSSAKLRGLTIALSTVTCFVWSVIFAVVIPYAMNEDQGNWRGKIGFLFSGLAGLCAIYCFFCMPETKGRTFEELDILFEKKVPSRKFKHYKVNIDVGGRQLE</sequence>
<feature type="transmembrane region" description="Helical" evidence="7">
    <location>
        <begin position="814"/>
        <end position="836"/>
    </location>
</feature>
<dbReference type="InterPro" id="IPR036259">
    <property type="entry name" value="MFS_trans_sf"/>
</dbReference>
<keyword evidence="3" id="KW-0813">Transport</keyword>
<evidence type="ECO:0000259" key="8">
    <source>
        <dbReference type="PROSITE" id="PS50850"/>
    </source>
</evidence>
<feature type="transmembrane region" description="Helical" evidence="7">
    <location>
        <begin position="910"/>
        <end position="932"/>
    </location>
</feature>
<feature type="transmembrane region" description="Helical" evidence="7">
    <location>
        <begin position="197"/>
        <end position="216"/>
    </location>
</feature>
<feature type="transmembrane region" description="Helical" evidence="7">
    <location>
        <begin position="134"/>
        <end position="152"/>
    </location>
</feature>
<feature type="transmembrane region" description="Helical" evidence="7">
    <location>
        <begin position="843"/>
        <end position="865"/>
    </location>
</feature>
<keyword evidence="10" id="KW-1185">Reference proteome</keyword>
<feature type="transmembrane region" description="Helical" evidence="7">
    <location>
        <begin position="477"/>
        <end position="495"/>
    </location>
</feature>
<dbReference type="AlphaFoldDB" id="A0A9W4HK99"/>
<feature type="transmembrane region" description="Helical" evidence="7">
    <location>
        <begin position="317"/>
        <end position="338"/>
    </location>
</feature>
<feature type="transmembrane region" description="Helical" evidence="7">
    <location>
        <begin position="228"/>
        <end position="245"/>
    </location>
</feature>
<protein>
    <recommendedName>
        <fullName evidence="8">Major facilitator superfamily (MFS) profile domain-containing protein</fullName>
    </recommendedName>
</protein>
<dbReference type="NCBIfam" id="TIGR00879">
    <property type="entry name" value="SP"/>
    <property type="match status" value="1"/>
</dbReference>
<dbReference type="InterPro" id="IPR005828">
    <property type="entry name" value="MFS_sugar_transport-like"/>
</dbReference>
<feature type="transmembrane region" description="Helical" evidence="7">
    <location>
        <begin position="659"/>
        <end position="679"/>
    </location>
</feature>
<dbReference type="EMBL" id="CAJVOS010000016">
    <property type="protein sequence ID" value="CAG8042586.1"/>
    <property type="molecule type" value="Genomic_DNA"/>
</dbReference>
<name>A0A9W4HK99_PENOL</name>
<dbReference type="InterPro" id="IPR050360">
    <property type="entry name" value="MFS_Sugar_Transporters"/>
</dbReference>
<feature type="transmembrane region" description="Helical" evidence="7">
    <location>
        <begin position="164"/>
        <end position="185"/>
    </location>
</feature>
<dbReference type="PROSITE" id="PS00216">
    <property type="entry name" value="SUGAR_TRANSPORT_1"/>
    <property type="match status" value="1"/>
</dbReference>
<feature type="domain" description="Major facilitator superfamily (MFS) profile" evidence="8">
    <location>
        <begin position="526"/>
        <end position="967"/>
    </location>
</feature>
<evidence type="ECO:0000313" key="9">
    <source>
        <dbReference type="EMBL" id="CAG8042586.1"/>
    </source>
</evidence>
<dbReference type="PANTHER" id="PTHR48022:SF71">
    <property type="entry name" value="ALPHA-GLUCOSIDE TRANSPORTER, PUTATIVE (AFU_ORTHOLOGUE AFUA_4G02650)-RELATED"/>
    <property type="match status" value="1"/>
</dbReference>
<dbReference type="FunFam" id="1.20.1250.20:FF:000078">
    <property type="entry name" value="MFS maltose transporter, putative"/>
    <property type="match status" value="2"/>
</dbReference>
<feature type="transmembrane region" description="Helical" evidence="7">
    <location>
        <begin position="350"/>
        <end position="369"/>
    </location>
</feature>
<proteinExistence type="inferred from homology"/>